<dbReference type="GO" id="GO:0000049">
    <property type="term" value="F:tRNA binding"/>
    <property type="evidence" value="ECO:0007669"/>
    <property type="project" value="TreeGrafter"/>
</dbReference>
<accession>A0A1J1II35</accession>
<proteinExistence type="predicted"/>
<reference evidence="1 2" key="1">
    <citation type="submission" date="2015-04" db="EMBL/GenBank/DDBJ databases">
        <authorList>
            <person name="Syromyatnikov M.Y."/>
            <person name="Popov V.N."/>
        </authorList>
    </citation>
    <scope>NUCLEOTIDE SEQUENCE [LARGE SCALE GENOMIC DNA]</scope>
</reference>
<dbReference type="GO" id="GO:0106217">
    <property type="term" value="P:tRNA C3-cytosine methylation"/>
    <property type="evidence" value="ECO:0007669"/>
    <property type="project" value="TreeGrafter"/>
</dbReference>
<name>A0A1J1II35_9DIPT</name>
<gene>
    <name evidence="1" type="ORF">CLUMA_CG011481</name>
</gene>
<dbReference type="GO" id="GO:0006418">
    <property type="term" value="P:tRNA aminoacylation for protein translation"/>
    <property type="evidence" value="ECO:0007669"/>
    <property type="project" value="InterPro"/>
</dbReference>
<dbReference type="InterPro" id="IPR009080">
    <property type="entry name" value="tRNAsynth_Ia_anticodon-bd"/>
</dbReference>
<dbReference type="OrthoDB" id="9990834at2759"/>
<dbReference type="PANTHER" id="PTHR16043:SF1">
    <property type="entry name" value="DALR ANTICODON-BINDING DOMAIN-CONTAINING PROTEIN 3"/>
    <property type="match status" value="1"/>
</dbReference>
<sequence>MDLLNYFNDEVYSYLLKSKDSKHVWINYLSEFCDKSCINYQNILFYGSEQNDEIKAIETFKNASSVWTFKIVEVIIKNNSCFFNIERSSCITKTVREIFMNSNFGMSEKFNDESVNVECKYAEDESSLLSYRKKLIGDVMRNLICYSKYAYTNEPSNAKYQVIVTTVANLKNLEASTRQKFVLCAAILDPKTKKKIQTSLTEYLSKRSQDMHLISIHKYGIRVKTDDAFKELIERLGKNATNLDILEVKHSSALILTSNSKQEFILYNSARLERIMESFNKKVDEKYYEKLPHLNNIDLSVLNEEEEWKLIKIMLLFPDTINRSINDLSKDLFKFIFRKCSDCLRLS</sequence>
<protein>
    <submittedName>
        <fullName evidence="1">CLUMA_CG011481, isoform A</fullName>
    </submittedName>
</protein>
<keyword evidence="2" id="KW-1185">Reference proteome</keyword>
<dbReference type="GO" id="GO:0004812">
    <property type="term" value="F:aminoacyl-tRNA ligase activity"/>
    <property type="evidence" value="ECO:0007669"/>
    <property type="project" value="InterPro"/>
</dbReference>
<evidence type="ECO:0000313" key="2">
    <source>
        <dbReference type="Proteomes" id="UP000183832"/>
    </source>
</evidence>
<dbReference type="STRING" id="568069.A0A1J1II35"/>
<dbReference type="AlphaFoldDB" id="A0A1J1II35"/>
<organism evidence="1 2">
    <name type="scientific">Clunio marinus</name>
    <dbReference type="NCBI Taxonomy" id="568069"/>
    <lineage>
        <taxon>Eukaryota</taxon>
        <taxon>Metazoa</taxon>
        <taxon>Ecdysozoa</taxon>
        <taxon>Arthropoda</taxon>
        <taxon>Hexapoda</taxon>
        <taxon>Insecta</taxon>
        <taxon>Pterygota</taxon>
        <taxon>Neoptera</taxon>
        <taxon>Endopterygota</taxon>
        <taxon>Diptera</taxon>
        <taxon>Nematocera</taxon>
        <taxon>Chironomoidea</taxon>
        <taxon>Chironomidae</taxon>
        <taxon>Clunio</taxon>
    </lineage>
</organism>
<dbReference type="PANTHER" id="PTHR16043">
    <property type="entry name" value="DALRD3 PROTEIN"/>
    <property type="match status" value="1"/>
</dbReference>
<dbReference type="EMBL" id="CVRI01000047">
    <property type="protein sequence ID" value="CRK98113.1"/>
    <property type="molecule type" value="Genomic_DNA"/>
</dbReference>
<dbReference type="InterPro" id="IPR037380">
    <property type="entry name" value="DALRD3"/>
</dbReference>
<evidence type="ECO:0000313" key="1">
    <source>
        <dbReference type="EMBL" id="CRK98113.1"/>
    </source>
</evidence>
<dbReference type="GO" id="GO:0005524">
    <property type="term" value="F:ATP binding"/>
    <property type="evidence" value="ECO:0007669"/>
    <property type="project" value="InterPro"/>
</dbReference>
<dbReference type="Gene3D" id="1.10.730.10">
    <property type="entry name" value="Isoleucyl-tRNA Synthetase, Domain 1"/>
    <property type="match status" value="1"/>
</dbReference>
<dbReference type="Proteomes" id="UP000183832">
    <property type="component" value="Unassembled WGS sequence"/>
</dbReference>
<dbReference type="SUPFAM" id="SSF47323">
    <property type="entry name" value="Anticodon-binding domain of a subclass of class I aminoacyl-tRNA synthetases"/>
    <property type="match status" value="1"/>
</dbReference>